<gene>
    <name evidence="1" type="ORF">dnl_31320</name>
</gene>
<dbReference type="KEGG" id="dli:dnl_31320"/>
<dbReference type="AlphaFoldDB" id="A0A975GH18"/>
<dbReference type="Gene3D" id="1.10.1220.10">
    <property type="entry name" value="Met repressor-like"/>
    <property type="match status" value="1"/>
</dbReference>
<evidence type="ECO:0000313" key="2">
    <source>
        <dbReference type="Proteomes" id="UP000663720"/>
    </source>
</evidence>
<organism evidence="1 2">
    <name type="scientific">Desulfonema limicola</name>
    <dbReference type="NCBI Taxonomy" id="45656"/>
    <lineage>
        <taxon>Bacteria</taxon>
        <taxon>Pseudomonadati</taxon>
        <taxon>Thermodesulfobacteriota</taxon>
        <taxon>Desulfobacteria</taxon>
        <taxon>Desulfobacterales</taxon>
        <taxon>Desulfococcaceae</taxon>
        <taxon>Desulfonema</taxon>
    </lineage>
</organism>
<dbReference type="RefSeq" id="WP_207692386.1">
    <property type="nucleotide sequence ID" value="NZ_CP061799.1"/>
</dbReference>
<dbReference type="Proteomes" id="UP000663720">
    <property type="component" value="Chromosome"/>
</dbReference>
<dbReference type="GO" id="GO:0006355">
    <property type="term" value="P:regulation of DNA-templated transcription"/>
    <property type="evidence" value="ECO:0007669"/>
    <property type="project" value="InterPro"/>
</dbReference>
<protein>
    <submittedName>
        <fullName evidence="1">Toxin-antitoxin system, antitoxin component, HicB-like</fullName>
    </submittedName>
</protein>
<dbReference type="EMBL" id="CP061799">
    <property type="protein sequence ID" value="QTA80819.1"/>
    <property type="molecule type" value="Genomic_DNA"/>
</dbReference>
<dbReference type="InterPro" id="IPR013321">
    <property type="entry name" value="Arc_rbn_hlx_hlx"/>
</dbReference>
<dbReference type="Pfam" id="PF05534">
    <property type="entry name" value="HicB"/>
    <property type="match status" value="1"/>
</dbReference>
<keyword evidence="2" id="KW-1185">Reference proteome</keyword>
<reference evidence="1" key="1">
    <citation type="journal article" date="2021" name="Microb. Physiol.">
        <title>Proteogenomic Insights into the Physiology of Marine, Sulfate-Reducing, Filamentous Desulfonema limicola and Desulfonema magnum.</title>
        <authorList>
            <person name="Schnaars V."/>
            <person name="Wohlbrand L."/>
            <person name="Scheve S."/>
            <person name="Hinrichs C."/>
            <person name="Reinhardt R."/>
            <person name="Rabus R."/>
        </authorList>
    </citation>
    <scope>NUCLEOTIDE SEQUENCE</scope>
    <source>
        <strain evidence="1">5ac10</strain>
    </source>
</reference>
<sequence length="86" mass="9858">MNKSLTLTLRMPVDLKKRLEREAKYQGVSLNQLTNYMITVQLTQLETVSALEKKLTGKSVPSLKKKVMSILDKIPERNVPVWDSLE</sequence>
<accession>A0A975GH18</accession>
<evidence type="ECO:0000313" key="1">
    <source>
        <dbReference type="EMBL" id="QTA80819.1"/>
    </source>
</evidence>
<dbReference type="InterPro" id="IPR010985">
    <property type="entry name" value="Ribbon_hlx_hlx"/>
</dbReference>
<dbReference type="SUPFAM" id="SSF47598">
    <property type="entry name" value="Ribbon-helix-helix"/>
    <property type="match status" value="1"/>
</dbReference>
<dbReference type="InterPro" id="IPR008651">
    <property type="entry name" value="Uncharacterised_HicB"/>
</dbReference>
<proteinExistence type="predicted"/>
<name>A0A975GH18_9BACT</name>